<keyword evidence="6" id="KW-0540">Nuclease</keyword>
<comment type="cofactor">
    <cofactor evidence="1 6">
        <name>a divalent metal cation</name>
        <dbReference type="ChEBI" id="CHEBI:60240"/>
    </cofactor>
</comment>
<gene>
    <name evidence="9" type="primary">RAI1</name>
    <name evidence="9" type="ORF">A0H81_08117</name>
</gene>
<evidence type="ECO:0000313" key="9">
    <source>
        <dbReference type="EMBL" id="OBZ71856.1"/>
    </source>
</evidence>
<reference evidence="9 10" key="1">
    <citation type="submission" date="2016-03" db="EMBL/GenBank/DDBJ databases">
        <title>Whole genome sequencing of Grifola frondosa 9006-11.</title>
        <authorList>
            <person name="Min B."/>
            <person name="Park H."/>
            <person name="Kim J.-G."/>
            <person name="Cho H."/>
            <person name="Oh Y.-L."/>
            <person name="Kong W.-S."/>
            <person name="Choi I.-G."/>
        </authorList>
    </citation>
    <scope>NUCLEOTIDE SEQUENCE [LARGE SCALE GENOMIC DNA]</scope>
    <source>
        <strain evidence="9 10">9006-11</strain>
    </source>
</reference>
<sequence>MEVNGTLYLEEHLSDAKLVEKKYDTASSSAVILWICVRIMVHFHASRYPRTAGGASARMGGDVDTNVQWCTVIKTKLGDTRMVIGGEVDCVRDKFTGQTDNLVELKTSMSIRGPQDEARFEKKLLKFYFQSFLLGVPEIVVGFRTPAGQITTIQSFKTIEMPRLVRGKPGAWDPQICLGWGHQFLAFLKSLIRPDGGDEIRMTPNVWRLRFTPRVGVSAWLLDNAGVREVEAGEERIGFLPKWYWDGLAKDPPASKPASEQQEQQDDAPVKQETQLAEDAGLPQGWQI</sequence>
<comment type="catalytic activity">
    <reaction evidence="5">
        <text>a 5'-end NAD(+)-phospho-ribonucleoside in mRNA + H2O = a 5'-end phospho-ribonucleoside in mRNA + NAD(+) + H(+)</text>
        <dbReference type="Rhea" id="RHEA:60880"/>
        <dbReference type="Rhea" id="RHEA-COMP:15692"/>
        <dbReference type="Rhea" id="RHEA-COMP:15698"/>
        <dbReference type="ChEBI" id="CHEBI:15377"/>
        <dbReference type="ChEBI" id="CHEBI:15378"/>
        <dbReference type="ChEBI" id="CHEBI:57540"/>
        <dbReference type="ChEBI" id="CHEBI:138282"/>
        <dbReference type="ChEBI" id="CHEBI:144029"/>
    </reaction>
    <physiologicalReaction direction="left-to-right" evidence="5">
        <dbReference type="Rhea" id="RHEA:60881"/>
    </physiologicalReaction>
</comment>
<dbReference type="InterPro" id="IPR039039">
    <property type="entry name" value="RAI1-like_fam"/>
</dbReference>
<dbReference type="EMBL" id="LUGG01000010">
    <property type="protein sequence ID" value="OBZ71856.1"/>
    <property type="molecule type" value="Genomic_DNA"/>
</dbReference>
<evidence type="ECO:0000256" key="4">
    <source>
        <dbReference type="ARBA" id="ARBA00044692"/>
    </source>
</evidence>
<dbReference type="InterPro" id="IPR013961">
    <property type="entry name" value="RAI1"/>
</dbReference>
<dbReference type="Proteomes" id="UP000092993">
    <property type="component" value="Unassembled WGS sequence"/>
</dbReference>
<evidence type="ECO:0000256" key="5">
    <source>
        <dbReference type="ARBA" id="ARBA00048124"/>
    </source>
</evidence>
<dbReference type="GO" id="GO:0034353">
    <property type="term" value="F:mRNA 5'-diphosphatase activity"/>
    <property type="evidence" value="ECO:0007669"/>
    <property type="project" value="TreeGrafter"/>
</dbReference>
<keyword evidence="6" id="KW-0479">Metal-binding</keyword>
<dbReference type="Pfam" id="PF08652">
    <property type="entry name" value="RAI1"/>
    <property type="match status" value="1"/>
</dbReference>
<dbReference type="STRING" id="5627.A0A1C7M633"/>
<dbReference type="GO" id="GO:0046872">
    <property type="term" value="F:metal ion binding"/>
    <property type="evidence" value="ECO:0007669"/>
    <property type="project" value="UniProtKB-KW"/>
</dbReference>
<dbReference type="PANTHER" id="PTHR12395:SF9">
    <property type="entry name" value="DECAPPING AND EXORIBONUCLEASE PROTEIN"/>
    <property type="match status" value="1"/>
</dbReference>
<comment type="catalytic activity">
    <reaction evidence="4">
        <text>a 5'-end triphospho-ribonucleoside in mRNA + H2O = a 5'-end phospho-ribonucleoside in mRNA + diphosphate + H(+)</text>
        <dbReference type="Rhea" id="RHEA:78683"/>
        <dbReference type="Rhea" id="RHEA-COMP:15692"/>
        <dbReference type="Rhea" id="RHEA-COMP:17164"/>
        <dbReference type="ChEBI" id="CHEBI:15377"/>
        <dbReference type="ChEBI" id="CHEBI:15378"/>
        <dbReference type="ChEBI" id="CHEBI:33019"/>
        <dbReference type="ChEBI" id="CHEBI:138282"/>
        <dbReference type="ChEBI" id="CHEBI:167618"/>
    </reaction>
    <physiologicalReaction direction="left-to-right" evidence="4">
        <dbReference type="Rhea" id="RHEA:78684"/>
    </physiologicalReaction>
</comment>
<comment type="subcellular location">
    <subcellularLocation>
        <location evidence="6">Nucleus</location>
    </subcellularLocation>
</comment>
<dbReference type="AlphaFoldDB" id="A0A1C7M633"/>
<keyword evidence="6" id="KW-0378">Hydrolase</keyword>
<evidence type="ECO:0000259" key="8">
    <source>
        <dbReference type="Pfam" id="PF08652"/>
    </source>
</evidence>
<evidence type="ECO:0000256" key="1">
    <source>
        <dbReference type="ARBA" id="ARBA00001968"/>
    </source>
</evidence>
<proteinExistence type="inferred from homology"/>
<keyword evidence="6" id="KW-0547">Nucleotide-binding</keyword>
<name>A0A1C7M633_GRIFR</name>
<keyword evidence="6" id="KW-0694">RNA-binding</keyword>
<dbReference type="OrthoDB" id="5853397at2759"/>
<comment type="similarity">
    <text evidence="2 6">Belongs to the DXO/Dom3Z family.</text>
</comment>
<dbReference type="PANTHER" id="PTHR12395">
    <property type="entry name" value="DOM-3 RELATED"/>
    <property type="match status" value="1"/>
</dbReference>
<dbReference type="GO" id="GO:0003723">
    <property type="term" value="F:RNA binding"/>
    <property type="evidence" value="ECO:0007669"/>
    <property type="project" value="UniProtKB-KW"/>
</dbReference>
<accession>A0A1C7M633</accession>
<evidence type="ECO:0000256" key="7">
    <source>
        <dbReference type="SAM" id="MobiDB-lite"/>
    </source>
</evidence>
<comment type="caution">
    <text evidence="9">The sequence shown here is derived from an EMBL/GenBank/DDBJ whole genome shotgun (WGS) entry which is preliminary data.</text>
</comment>
<dbReference type="GO" id="GO:0005634">
    <property type="term" value="C:nucleus"/>
    <property type="evidence" value="ECO:0007669"/>
    <property type="project" value="UniProtKB-SubCell"/>
</dbReference>
<evidence type="ECO:0000313" key="10">
    <source>
        <dbReference type="Proteomes" id="UP000092993"/>
    </source>
</evidence>
<feature type="region of interest" description="Disordered" evidence="7">
    <location>
        <begin position="250"/>
        <end position="288"/>
    </location>
</feature>
<evidence type="ECO:0000256" key="6">
    <source>
        <dbReference type="RuleBase" id="RU367113"/>
    </source>
</evidence>
<dbReference type="GO" id="GO:0004518">
    <property type="term" value="F:nuclease activity"/>
    <property type="evidence" value="ECO:0007669"/>
    <property type="project" value="UniProtKB-KW"/>
</dbReference>
<feature type="domain" description="RAI1-like" evidence="8">
    <location>
        <begin position="2"/>
        <end position="245"/>
    </location>
</feature>
<evidence type="ECO:0000256" key="3">
    <source>
        <dbReference type="ARBA" id="ARBA00044676"/>
    </source>
</evidence>
<dbReference type="GO" id="GO:0000166">
    <property type="term" value="F:nucleotide binding"/>
    <property type="evidence" value="ECO:0007669"/>
    <property type="project" value="UniProtKB-KW"/>
</dbReference>
<evidence type="ECO:0000256" key="2">
    <source>
        <dbReference type="ARBA" id="ARBA00006562"/>
    </source>
</evidence>
<dbReference type="GO" id="GO:0000956">
    <property type="term" value="P:nuclear-transcribed mRNA catabolic process"/>
    <property type="evidence" value="ECO:0007669"/>
    <property type="project" value="TreeGrafter"/>
</dbReference>
<protein>
    <recommendedName>
        <fullName evidence="6">Decapping nuclease</fullName>
        <ecNumber evidence="6">3.6.1.-</ecNumber>
    </recommendedName>
</protein>
<comment type="function">
    <text evidence="6">Decapping enzyme for NAD-capped RNAs: specifically hydrolyzes the nicotinamide adenine dinucleotide (NAD) cap from a subset of RNAs by removing the entire NAD moiety from the 5'-end of an NAD-capped RNA.</text>
</comment>
<dbReference type="EC" id="3.6.1.-" evidence="6"/>
<dbReference type="GO" id="GO:0005829">
    <property type="term" value="C:cytosol"/>
    <property type="evidence" value="ECO:0007669"/>
    <property type="project" value="TreeGrafter"/>
</dbReference>
<keyword evidence="6" id="KW-0539">Nucleus</keyword>
<dbReference type="GO" id="GO:0110155">
    <property type="term" value="P:NAD-cap decapping"/>
    <property type="evidence" value="ECO:0007669"/>
    <property type="project" value="TreeGrafter"/>
</dbReference>
<comment type="catalytic activity">
    <reaction evidence="3">
        <text>a 5'-end (N(7)-methyl 5'-triphosphoguanosine)-ribonucleoside-ribonucleotide in mRNA + H2O = a (N(7)-methyl 5'-triphosphoguanosine)-nucleoside + a 5'-end phospho-ribonucleoside in mRNA + H(+)</text>
        <dbReference type="Rhea" id="RHEA:66928"/>
        <dbReference type="Rhea" id="RHEA-COMP:15692"/>
        <dbReference type="Rhea" id="RHEA-COMP:17313"/>
        <dbReference type="ChEBI" id="CHEBI:15377"/>
        <dbReference type="ChEBI" id="CHEBI:15378"/>
        <dbReference type="ChEBI" id="CHEBI:138282"/>
        <dbReference type="ChEBI" id="CHEBI:172876"/>
        <dbReference type="ChEBI" id="CHEBI:172877"/>
    </reaction>
    <physiologicalReaction direction="left-to-right" evidence="3">
        <dbReference type="Rhea" id="RHEA:66929"/>
    </physiologicalReaction>
</comment>
<keyword evidence="10" id="KW-1185">Reference proteome</keyword>
<organism evidence="9 10">
    <name type="scientific">Grifola frondosa</name>
    <name type="common">Maitake</name>
    <name type="synonym">Polyporus frondosus</name>
    <dbReference type="NCBI Taxonomy" id="5627"/>
    <lineage>
        <taxon>Eukaryota</taxon>
        <taxon>Fungi</taxon>
        <taxon>Dikarya</taxon>
        <taxon>Basidiomycota</taxon>
        <taxon>Agaricomycotina</taxon>
        <taxon>Agaricomycetes</taxon>
        <taxon>Polyporales</taxon>
        <taxon>Grifolaceae</taxon>
        <taxon>Grifola</taxon>
    </lineage>
</organism>